<sequence>MMLKRLTAMLAVLLMHFIGLSKAIISSGGKPFPGLENLPRSFWHELSSPFTEVYEEESYATETGSTPEPRPFFEDPDSNITVQLGAQVYLHCRVQNLQQRTVSWVRRRGEELHLLTFGQQTYSSDSRFSLDSESPNNWRLRLSSATERDSGVYECQVSAHPPLIRTVHLMVSVPKVEIVDEHGATAGDKFYKAGSTIELKCVVSKVPHPTGYVTWMHGSRTLNYDTIRGGISVKTDMGAEGAVSRLYIANANKKDSGNYSCALADVAATTVSVHVLNGENPAAMQHGASRGLRSTFLLTALLTLTSVLR</sequence>
<dbReference type="RefSeq" id="XP_031780071.1">
    <property type="nucleotide sequence ID" value="XM_031924211.2"/>
</dbReference>
<dbReference type="InterPro" id="IPR013106">
    <property type="entry name" value="Ig_V-set"/>
</dbReference>
<dbReference type="GeneID" id="100116904"/>
<dbReference type="InParanoid" id="A0A7M7Q580"/>
<accession>A0A7M7Q580</accession>
<protein>
    <recommendedName>
        <fullName evidence="2">Ig-like domain-containing protein</fullName>
    </recommendedName>
</protein>
<dbReference type="PROSITE" id="PS50835">
    <property type="entry name" value="IG_LIKE"/>
    <property type="match status" value="2"/>
</dbReference>
<dbReference type="Proteomes" id="UP000002358">
    <property type="component" value="Chromosome 2"/>
</dbReference>
<dbReference type="EnsemblMetazoa" id="XM_031924211">
    <property type="protein sequence ID" value="XP_031780071"/>
    <property type="gene ID" value="LOC100116904"/>
</dbReference>
<dbReference type="PANTHER" id="PTHR23279">
    <property type="entry name" value="DEFECTIVE PROBOSCIS EXTENSION RESPONSE DPR -RELATED"/>
    <property type="match status" value="1"/>
</dbReference>
<dbReference type="AlphaFoldDB" id="A0A7M7Q580"/>
<proteinExistence type="predicted"/>
<dbReference type="CDD" id="cd00099">
    <property type="entry name" value="IgV"/>
    <property type="match status" value="1"/>
</dbReference>
<dbReference type="KEGG" id="nvi:100116904"/>
<feature type="domain" description="Ig-like" evidence="2">
    <location>
        <begin position="67"/>
        <end position="158"/>
    </location>
</feature>
<dbReference type="InterPro" id="IPR036179">
    <property type="entry name" value="Ig-like_dom_sf"/>
</dbReference>
<reference evidence="3" key="1">
    <citation type="submission" date="2021-01" db="UniProtKB">
        <authorList>
            <consortium name="EnsemblMetazoa"/>
        </authorList>
    </citation>
    <scope>IDENTIFICATION</scope>
</reference>
<dbReference type="GO" id="GO:0050808">
    <property type="term" value="P:synapse organization"/>
    <property type="evidence" value="ECO:0007669"/>
    <property type="project" value="TreeGrafter"/>
</dbReference>
<evidence type="ECO:0000256" key="1">
    <source>
        <dbReference type="SAM" id="SignalP"/>
    </source>
</evidence>
<feature type="domain" description="Ig-like" evidence="2">
    <location>
        <begin position="174"/>
        <end position="272"/>
    </location>
</feature>
<dbReference type="InterPro" id="IPR013783">
    <property type="entry name" value="Ig-like_fold"/>
</dbReference>
<dbReference type="PANTHER" id="PTHR23279:SF12">
    <property type="entry name" value="DEFECTIVE PROBOSCIS EXTENSION RESPONSE 14, ISOFORM A-RELATED"/>
    <property type="match status" value="1"/>
</dbReference>
<dbReference type="InterPro" id="IPR037448">
    <property type="entry name" value="Zig-8"/>
</dbReference>
<dbReference type="InterPro" id="IPR003598">
    <property type="entry name" value="Ig_sub2"/>
</dbReference>
<evidence type="ECO:0000313" key="3">
    <source>
        <dbReference type="EnsemblMetazoa" id="XP_031780071"/>
    </source>
</evidence>
<evidence type="ECO:0000313" key="4">
    <source>
        <dbReference type="Proteomes" id="UP000002358"/>
    </source>
</evidence>
<dbReference type="InterPro" id="IPR007110">
    <property type="entry name" value="Ig-like_dom"/>
</dbReference>
<dbReference type="Gene3D" id="2.60.40.10">
    <property type="entry name" value="Immunoglobulins"/>
    <property type="match status" value="2"/>
</dbReference>
<keyword evidence="4" id="KW-1185">Reference proteome</keyword>
<name>A0A7M7Q580_NASVI</name>
<organism evidence="3 4">
    <name type="scientific">Nasonia vitripennis</name>
    <name type="common">Parasitic wasp</name>
    <dbReference type="NCBI Taxonomy" id="7425"/>
    <lineage>
        <taxon>Eukaryota</taxon>
        <taxon>Metazoa</taxon>
        <taxon>Ecdysozoa</taxon>
        <taxon>Arthropoda</taxon>
        <taxon>Hexapoda</taxon>
        <taxon>Insecta</taxon>
        <taxon>Pterygota</taxon>
        <taxon>Neoptera</taxon>
        <taxon>Endopterygota</taxon>
        <taxon>Hymenoptera</taxon>
        <taxon>Apocrita</taxon>
        <taxon>Proctotrupomorpha</taxon>
        <taxon>Chalcidoidea</taxon>
        <taxon>Pteromalidae</taxon>
        <taxon>Pteromalinae</taxon>
        <taxon>Nasonia</taxon>
    </lineage>
</organism>
<dbReference type="SUPFAM" id="SSF48726">
    <property type="entry name" value="Immunoglobulin"/>
    <property type="match status" value="2"/>
</dbReference>
<dbReference type="Pfam" id="PF07686">
    <property type="entry name" value="V-set"/>
    <property type="match status" value="1"/>
</dbReference>
<dbReference type="SMART" id="SM00408">
    <property type="entry name" value="IGc2"/>
    <property type="match status" value="2"/>
</dbReference>
<dbReference type="SMR" id="A0A7M7Q580"/>
<dbReference type="OrthoDB" id="6354602at2759"/>
<dbReference type="FunFam" id="2.60.40.10:FF:001598">
    <property type="entry name" value="Defective proboscis extension response"/>
    <property type="match status" value="1"/>
</dbReference>
<feature type="chain" id="PRO_5029795309" description="Ig-like domain-containing protein" evidence="1">
    <location>
        <begin position="24"/>
        <end position="309"/>
    </location>
</feature>
<keyword evidence="1" id="KW-0732">Signal</keyword>
<evidence type="ECO:0000259" key="2">
    <source>
        <dbReference type="PROSITE" id="PS50835"/>
    </source>
</evidence>
<dbReference type="SMART" id="SM00409">
    <property type="entry name" value="IG"/>
    <property type="match status" value="2"/>
</dbReference>
<dbReference type="FunCoup" id="A0A7M7Q580">
    <property type="interactions" value="93"/>
</dbReference>
<dbReference type="GO" id="GO:0032589">
    <property type="term" value="C:neuron projection membrane"/>
    <property type="evidence" value="ECO:0007669"/>
    <property type="project" value="TreeGrafter"/>
</dbReference>
<feature type="signal peptide" evidence="1">
    <location>
        <begin position="1"/>
        <end position="23"/>
    </location>
</feature>
<dbReference type="Pfam" id="PF13927">
    <property type="entry name" value="Ig_3"/>
    <property type="match status" value="1"/>
</dbReference>
<dbReference type="SMART" id="SM00406">
    <property type="entry name" value="IGv"/>
    <property type="match status" value="2"/>
</dbReference>
<dbReference type="CTD" id="31702"/>
<dbReference type="InterPro" id="IPR003599">
    <property type="entry name" value="Ig_sub"/>
</dbReference>